<feature type="signal peptide" evidence="1">
    <location>
        <begin position="1"/>
        <end position="26"/>
    </location>
</feature>
<keyword evidence="1" id="KW-0732">Signal</keyword>
<reference evidence="4" key="1">
    <citation type="journal article" date="2006" name="Proc. Natl. Acad. Sci. U.S.A.">
        <title>The complete genome of Rhodococcus sp. RHA1 provides insights into a catabolic powerhouse.</title>
        <authorList>
            <person name="McLeod M.P."/>
            <person name="Warren R.L."/>
            <person name="Hsiao W.W.L."/>
            <person name="Araki N."/>
            <person name="Myhre M."/>
            <person name="Fernandes C."/>
            <person name="Miyazawa D."/>
            <person name="Wong W."/>
            <person name="Lillquist A.L."/>
            <person name="Wang D."/>
            <person name="Dosanjh M."/>
            <person name="Hara H."/>
            <person name="Petrescu A."/>
            <person name="Morin R.D."/>
            <person name="Yang G."/>
            <person name="Stott J.M."/>
            <person name="Schein J.E."/>
            <person name="Shin H."/>
            <person name="Smailus D."/>
            <person name="Siddiqui A.S."/>
            <person name="Marra M.A."/>
            <person name="Jones S.J.M."/>
            <person name="Holt R."/>
            <person name="Brinkman F.S.L."/>
            <person name="Miyauchi K."/>
            <person name="Fukuda M."/>
            <person name="Davies J.E."/>
            <person name="Mohn W.W."/>
            <person name="Eltis L.D."/>
        </authorList>
    </citation>
    <scope>NUCLEOTIDE SEQUENCE [LARGE SCALE GENOMIC DNA]</scope>
    <source>
        <strain evidence="4">RHA1</strain>
    </source>
</reference>
<evidence type="ECO:0000256" key="1">
    <source>
        <dbReference type="SAM" id="SignalP"/>
    </source>
</evidence>
<dbReference type="Proteomes" id="UP000008710">
    <property type="component" value="Plasmid pRHL2"/>
</dbReference>
<dbReference type="Pfam" id="PF26059">
    <property type="entry name" value="DUF8020"/>
    <property type="match status" value="1"/>
</dbReference>
<proteinExistence type="predicted"/>
<dbReference type="InterPro" id="IPR058333">
    <property type="entry name" value="DUF8020"/>
</dbReference>
<dbReference type="AlphaFoldDB" id="Q0RW97"/>
<dbReference type="HOGENOM" id="CLU_089621_0_0_11"/>
<dbReference type="OrthoDB" id="4485131at2"/>
<dbReference type="EMBL" id="CP000433">
    <property type="protein sequence ID" value="ABH00439.1"/>
    <property type="molecule type" value="Genomic_DNA"/>
</dbReference>
<accession>Q0RW97</accession>
<feature type="chain" id="PRO_5004176172" description="DUF8020 domain-containing protein" evidence="1">
    <location>
        <begin position="27"/>
        <end position="231"/>
    </location>
</feature>
<evidence type="ECO:0000259" key="2">
    <source>
        <dbReference type="Pfam" id="PF26059"/>
    </source>
</evidence>
<sequence>MKIRTLAAIAALTIGAVGVAAGTAQAAPLVTAVPANVQSTGQGVDWTVTRDGNRVLVRIASGSLALENNRLVVRNDQGVVVESIPLSLAVDGVAHPVDAHLAGNTAILATNTAPAAATPIDRNLLLHDVDLPAAVGAVQPPISLTSAIGGFLGAATGLVGGCVLGAIAGGVVSAPAAMLFGAGPIAGCVGGALLLGSGAGLAGTALGGLGAAVTNVPQFMQVLNQPPAPKK</sequence>
<name>Q0RW97_RHOJR</name>
<feature type="domain" description="DUF8020" evidence="2">
    <location>
        <begin position="43"/>
        <end position="109"/>
    </location>
</feature>
<geneLocation type="plasmid" evidence="3 4">
    <name>pRHL2</name>
</geneLocation>
<evidence type="ECO:0000313" key="3">
    <source>
        <dbReference type="EMBL" id="ABH00439.1"/>
    </source>
</evidence>
<gene>
    <name evidence="3" type="ordered locus">RHA1_ro10246</name>
</gene>
<dbReference type="PATRIC" id="fig|101510.16.peg.8646"/>
<organism evidence="3 4">
    <name type="scientific">Rhodococcus jostii (strain RHA1)</name>
    <dbReference type="NCBI Taxonomy" id="101510"/>
    <lineage>
        <taxon>Bacteria</taxon>
        <taxon>Bacillati</taxon>
        <taxon>Actinomycetota</taxon>
        <taxon>Actinomycetes</taxon>
        <taxon>Mycobacteriales</taxon>
        <taxon>Nocardiaceae</taxon>
        <taxon>Rhodococcus</taxon>
    </lineage>
</organism>
<keyword evidence="3" id="KW-0614">Plasmid</keyword>
<protein>
    <recommendedName>
        <fullName evidence="2">DUF8020 domain-containing protein</fullName>
    </recommendedName>
</protein>
<dbReference type="KEGG" id="rha:RHA1_ro10246"/>
<evidence type="ECO:0000313" key="4">
    <source>
        <dbReference type="Proteomes" id="UP000008710"/>
    </source>
</evidence>
<dbReference type="RefSeq" id="WP_011600082.1">
    <property type="nucleotide sequence ID" value="NC_008270.1"/>
</dbReference>